<keyword evidence="2" id="KW-1133">Transmembrane helix</keyword>
<sequence>MRSLLTAAALCAALQGAFAQGTCAPAAQAGPVAVASASRAAAPAGRVAAPAPAPAPVHGELIKTAAAGTRDGMPAASVPRPHENRPQRGGVAMLLAALALMSGIALRRYGGTRA</sequence>
<dbReference type="RefSeq" id="WP_193781277.1">
    <property type="nucleotide sequence ID" value="NZ_JADDOJ010000060.1"/>
</dbReference>
<evidence type="ECO:0000313" key="5">
    <source>
        <dbReference type="Proteomes" id="UP000715965"/>
    </source>
</evidence>
<protein>
    <submittedName>
        <fullName evidence="4">Uncharacterized protein</fullName>
    </submittedName>
</protein>
<feature type="region of interest" description="Disordered" evidence="1">
    <location>
        <begin position="66"/>
        <end position="87"/>
    </location>
</feature>
<keyword evidence="2" id="KW-0472">Membrane</keyword>
<evidence type="ECO:0000256" key="2">
    <source>
        <dbReference type="SAM" id="Phobius"/>
    </source>
</evidence>
<keyword evidence="3" id="KW-0732">Signal</keyword>
<feature type="transmembrane region" description="Helical" evidence="2">
    <location>
        <begin position="89"/>
        <end position="106"/>
    </location>
</feature>
<comment type="caution">
    <text evidence="4">The sequence shown here is derived from an EMBL/GenBank/DDBJ whole genome shotgun (WGS) entry which is preliminary data.</text>
</comment>
<feature type="signal peptide" evidence="3">
    <location>
        <begin position="1"/>
        <end position="19"/>
    </location>
</feature>
<dbReference type="EMBL" id="JADDOJ010000060">
    <property type="protein sequence ID" value="MBE7941714.1"/>
    <property type="molecule type" value="Genomic_DNA"/>
</dbReference>
<accession>A0ABR9SHR4</accession>
<keyword evidence="5" id="KW-1185">Reference proteome</keyword>
<keyword evidence="2" id="KW-0812">Transmembrane</keyword>
<evidence type="ECO:0000256" key="1">
    <source>
        <dbReference type="SAM" id="MobiDB-lite"/>
    </source>
</evidence>
<reference evidence="4 5" key="1">
    <citation type="submission" date="2020-10" db="EMBL/GenBank/DDBJ databases">
        <title>Draft genome of Ramlibacter aquaticus LMG 30558.</title>
        <authorList>
            <person name="Props R."/>
        </authorList>
    </citation>
    <scope>NUCLEOTIDE SEQUENCE [LARGE SCALE GENOMIC DNA]</scope>
    <source>
        <strain evidence="4 5">LMG 30558</strain>
    </source>
</reference>
<dbReference type="Proteomes" id="UP000715965">
    <property type="component" value="Unassembled WGS sequence"/>
</dbReference>
<name>A0ABR9SHR4_9BURK</name>
<proteinExistence type="predicted"/>
<gene>
    <name evidence="4" type="ORF">IM725_14125</name>
</gene>
<evidence type="ECO:0000313" key="4">
    <source>
        <dbReference type="EMBL" id="MBE7941714.1"/>
    </source>
</evidence>
<evidence type="ECO:0000256" key="3">
    <source>
        <dbReference type="SAM" id="SignalP"/>
    </source>
</evidence>
<feature type="chain" id="PRO_5045171094" evidence="3">
    <location>
        <begin position="20"/>
        <end position="114"/>
    </location>
</feature>
<organism evidence="4 5">
    <name type="scientific">Ramlibacter aquaticus</name>
    <dbReference type="NCBI Taxonomy" id="2780094"/>
    <lineage>
        <taxon>Bacteria</taxon>
        <taxon>Pseudomonadati</taxon>
        <taxon>Pseudomonadota</taxon>
        <taxon>Betaproteobacteria</taxon>
        <taxon>Burkholderiales</taxon>
        <taxon>Comamonadaceae</taxon>
        <taxon>Ramlibacter</taxon>
    </lineage>
</organism>